<evidence type="ECO:0000313" key="7">
    <source>
        <dbReference type="EMBL" id="ALE17757.1"/>
    </source>
</evidence>
<reference evidence="7 8" key="1">
    <citation type="submission" date="2015-09" db="EMBL/GenBank/DDBJ databases">
        <title>Complete genome sequence of a benzo[a]pyrene-degrading bacterium Altererythrobacter epoxidivorans CGMCC 1.7731T.</title>
        <authorList>
            <person name="Li Z."/>
            <person name="Cheng H."/>
            <person name="Huo Y."/>
            <person name="Xu X."/>
        </authorList>
    </citation>
    <scope>NUCLEOTIDE SEQUENCE [LARGE SCALE GENOMIC DNA]</scope>
    <source>
        <strain evidence="7 8">CGMCC 1.7731</strain>
    </source>
</reference>
<dbReference type="InterPro" id="IPR009056">
    <property type="entry name" value="Cyt_c-like_dom"/>
</dbReference>
<keyword evidence="2 4" id="KW-0479">Metal-binding</keyword>
<gene>
    <name evidence="7" type="ORF">AMC99_02484</name>
</gene>
<sequence length="127" mass="14244">MRRILFLAALVPLVAGCMTSEIPETAPRGAQQTAAKTVDHDTLAFVQAACGGCHALEDNELSPNPHAPRWVDIANREELTEETMVSWLLDAHNYPEVMDFDLEPKQAQMVADYLMTLRTDDYKRMPD</sequence>
<dbReference type="GO" id="GO:0020037">
    <property type="term" value="F:heme binding"/>
    <property type="evidence" value="ECO:0007669"/>
    <property type="project" value="InterPro"/>
</dbReference>
<name>A0A0M5L7E1_9SPHN</name>
<dbReference type="PROSITE" id="PS51007">
    <property type="entry name" value="CYTC"/>
    <property type="match status" value="1"/>
</dbReference>
<keyword evidence="5" id="KW-0732">Signal</keyword>
<keyword evidence="8" id="KW-1185">Reference proteome</keyword>
<dbReference type="OrthoDB" id="7596428at2"/>
<evidence type="ECO:0000256" key="5">
    <source>
        <dbReference type="SAM" id="SignalP"/>
    </source>
</evidence>
<dbReference type="EMBL" id="CP012669">
    <property type="protein sequence ID" value="ALE17757.1"/>
    <property type="molecule type" value="Genomic_DNA"/>
</dbReference>
<evidence type="ECO:0000256" key="1">
    <source>
        <dbReference type="ARBA" id="ARBA00022617"/>
    </source>
</evidence>
<evidence type="ECO:0000256" key="4">
    <source>
        <dbReference type="PROSITE-ProRule" id="PRU00433"/>
    </source>
</evidence>
<dbReference type="GO" id="GO:0009055">
    <property type="term" value="F:electron transfer activity"/>
    <property type="evidence" value="ECO:0007669"/>
    <property type="project" value="InterPro"/>
</dbReference>
<dbReference type="PROSITE" id="PS51257">
    <property type="entry name" value="PROKAR_LIPOPROTEIN"/>
    <property type="match status" value="1"/>
</dbReference>
<feature type="domain" description="Cytochrome c" evidence="6">
    <location>
        <begin position="24"/>
        <end position="118"/>
    </location>
</feature>
<dbReference type="STRING" id="361183.AMC99_02484"/>
<evidence type="ECO:0000256" key="3">
    <source>
        <dbReference type="ARBA" id="ARBA00023004"/>
    </source>
</evidence>
<dbReference type="PATRIC" id="fig|361183.4.peg.2439"/>
<dbReference type="KEGG" id="aep:AMC99_02484"/>
<dbReference type="InterPro" id="IPR036909">
    <property type="entry name" value="Cyt_c-like_dom_sf"/>
</dbReference>
<proteinExistence type="predicted"/>
<dbReference type="SUPFAM" id="SSF46626">
    <property type="entry name" value="Cytochrome c"/>
    <property type="match status" value="1"/>
</dbReference>
<dbReference type="GO" id="GO:0046872">
    <property type="term" value="F:metal ion binding"/>
    <property type="evidence" value="ECO:0007669"/>
    <property type="project" value="UniProtKB-KW"/>
</dbReference>
<feature type="chain" id="PRO_5005805171" description="Cytochrome c domain-containing protein" evidence="5">
    <location>
        <begin position="18"/>
        <end position="127"/>
    </location>
</feature>
<evidence type="ECO:0000259" key="6">
    <source>
        <dbReference type="PROSITE" id="PS51007"/>
    </source>
</evidence>
<evidence type="ECO:0000313" key="8">
    <source>
        <dbReference type="Proteomes" id="UP000057938"/>
    </source>
</evidence>
<keyword evidence="3 4" id="KW-0408">Iron</keyword>
<dbReference type="RefSeq" id="WP_061926884.1">
    <property type="nucleotide sequence ID" value="NZ_CP012669.1"/>
</dbReference>
<dbReference type="AlphaFoldDB" id="A0A0M5L7E1"/>
<feature type="signal peptide" evidence="5">
    <location>
        <begin position="1"/>
        <end position="17"/>
    </location>
</feature>
<dbReference type="Proteomes" id="UP000057938">
    <property type="component" value="Chromosome"/>
</dbReference>
<evidence type="ECO:0000256" key="2">
    <source>
        <dbReference type="ARBA" id="ARBA00022723"/>
    </source>
</evidence>
<organism evidence="7 8">
    <name type="scientific">Altererythrobacter epoxidivorans</name>
    <dbReference type="NCBI Taxonomy" id="361183"/>
    <lineage>
        <taxon>Bacteria</taxon>
        <taxon>Pseudomonadati</taxon>
        <taxon>Pseudomonadota</taxon>
        <taxon>Alphaproteobacteria</taxon>
        <taxon>Sphingomonadales</taxon>
        <taxon>Erythrobacteraceae</taxon>
        <taxon>Altererythrobacter</taxon>
    </lineage>
</organism>
<protein>
    <recommendedName>
        <fullName evidence="6">Cytochrome c domain-containing protein</fullName>
    </recommendedName>
</protein>
<dbReference type="Gene3D" id="1.10.760.10">
    <property type="entry name" value="Cytochrome c-like domain"/>
    <property type="match status" value="1"/>
</dbReference>
<keyword evidence="1 4" id="KW-0349">Heme</keyword>
<accession>A0A0M5L7E1</accession>